<keyword evidence="2" id="KW-1133">Transmembrane helix</keyword>
<evidence type="ECO:0000256" key="2">
    <source>
        <dbReference type="SAM" id="Phobius"/>
    </source>
</evidence>
<reference evidence="4" key="1">
    <citation type="submission" date="2020-10" db="EMBL/GenBank/DDBJ databases">
        <authorList>
            <person name="Gilroy R."/>
        </authorList>
    </citation>
    <scope>NUCLEOTIDE SEQUENCE</scope>
    <source>
        <strain evidence="4">CHK178-757</strain>
    </source>
</reference>
<dbReference type="AlphaFoldDB" id="A0A9D1JQC1"/>
<comment type="caution">
    <text evidence="4">The sequence shown here is derived from an EMBL/GenBank/DDBJ whole genome shotgun (WGS) entry which is preliminary data.</text>
</comment>
<dbReference type="EMBL" id="DVIT01000022">
    <property type="protein sequence ID" value="HIS47008.1"/>
    <property type="molecule type" value="Genomic_DNA"/>
</dbReference>
<keyword evidence="3" id="KW-0732">Signal</keyword>
<feature type="compositionally biased region" description="Acidic residues" evidence="1">
    <location>
        <begin position="588"/>
        <end position="623"/>
    </location>
</feature>
<evidence type="ECO:0000313" key="4">
    <source>
        <dbReference type="EMBL" id="HIS47008.1"/>
    </source>
</evidence>
<feature type="transmembrane region" description="Helical" evidence="2">
    <location>
        <begin position="645"/>
        <end position="666"/>
    </location>
</feature>
<gene>
    <name evidence="4" type="ORF">IAB46_05520</name>
</gene>
<feature type="chain" id="PRO_5038570659" evidence="3">
    <location>
        <begin position="32"/>
        <end position="673"/>
    </location>
</feature>
<name>A0A9D1JQC1_9FIRM</name>
<dbReference type="Proteomes" id="UP000823927">
    <property type="component" value="Unassembled WGS sequence"/>
</dbReference>
<evidence type="ECO:0000313" key="5">
    <source>
        <dbReference type="Proteomes" id="UP000823927"/>
    </source>
</evidence>
<evidence type="ECO:0000256" key="3">
    <source>
        <dbReference type="SAM" id="SignalP"/>
    </source>
</evidence>
<feature type="signal peptide" evidence="3">
    <location>
        <begin position="1"/>
        <end position="31"/>
    </location>
</feature>
<dbReference type="PROSITE" id="PS51257">
    <property type="entry name" value="PROKAR_LIPOPROTEIN"/>
    <property type="match status" value="1"/>
</dbReference>
<feature type="region of interest" description="Disordered" evidence="1">
    <location>
        <begin position="588"/>
        <end position="638"/>
    </location>
</feature>
<keyword evidence="2" id="KW-0472">Membrane</keyword>
<evidence type="ECO:0000256" key="1">
    <source>
        <dbReference type="SAM" id="MobiDB-lite"/>
    </source>
</evidence>
<organism evidence="4 5">
    <name type="scientific">Candidatus Scybalocola faecigallinarum</name>
    <dbReference type="NCBI Taxonomy" id="2840941"/>
    <lineage>
        <taxon>Bacteria</taxon>
        <taxon>Bacillati</taxon>
        <taxon>Bacillota</taxon>
        <taxon>Clostridia</taxon>
        <taxon>Lachnospirales</taxon>
        <taxon>Lachnospiraceae</taxon>
        <taxon>Lachnospiraceae incertae sedis</taxon>
        <taxon>Candidatus Scybalocola (ex Gilroy et al. 2021)</taxon>
    </lineage>
</organism>
<protein>
    <submittedName>
        <fullName evidence="4">Uncharacterized protein</fullName>
    </submittedName>
</protein>
<proteinExistence type="predicted"/>
<accession>A0A9D1JQC1</accession>
<keyword evidence="2" id="KW-0812">Transmembrane</keyword>
<sequence length="673" mass="73484">MKRLKKTIFSYVMTLVLALGCATGIQIPVAAAPAPAISISSQATDRFGYQTFTVSASGAEEYSYVATVNGSEIGAGTFRSGVHTLEFWNSGSIFLQVTAPYDSDGDGYEESTQVAIGYSAQAYYVTVTCQGTDGQFLQSEQVFLDAVNYPSVTYTAPASFDLGGTVYTISNNSYLLQYGTDNVTLQYSPSTKEARSFNVYYVDESDEVIYSDAVTLNYGESYTLTAPATYETNGETYQLESRNSSYNITYDNAASEYVFEYARVIDTPETPYEITINFVDADNNNAVLYSIRQTVDVDALVHIDLPSTYEANFKQYQLAEGIDNYIEREFSSTRSTVYNIPYVVTEESVPYDVTINFVDYDNPETILSAITATVTPDGEPMTYDISSTPTLEINGVVYQVLSGQGNGNGQIVHTYGTSTRSYNVYYAAQEVNDPQPYTVTMRYISVEDNSVLDTQEVEVAYGESVEFEEAPETMTIGDTNYIRLNGQDAPIVHEYNDSQSSYAVYYRDADVETEIEVEPEVITQVVTQYVTEEDGTVVVYEDGTVAPPVAVPVTTVTDGEGNETNYNEDGQQVEIEDGNITVLEDEETPLAETPEITESEDNSGDTEPAQEDNGDTTTLEDETTPLAQLPTDGDSSNGSSVNMPLIIGGIAVVAVIIIAGAAFIIIKKKGSAK</sequence>
<reference evidence="4" key="2">
    <citation type="journal article" date="2021" name="PeerJ">
        <title>Extensive microbial diversity within the chicken gut microbiome revealed by metagenomics and culture.</title>
        <authorList>
            <person name="Gilroy R."/>
            <person name="Ravi A."/>
            <person name="Getino M."/>
            <person name="Pursley I."/>
            <person name="Horton D.L."/>
            <person name="Alikhan N.F."/>
            <person name="Baker D."/>
            <person name="Gharbi K."/>
            <person name="Hall N."/>
            <person name="Watson M."/>
            <person name="Adriaenssens E.M."/>
            <person name="Foster-Nyarko E."/>
            <person name="Jarju S."/>
            <person name="Secka A."/>
            <person name="Antonio M."/>
            <person name="Oren A."/>
            <person name="Chaudhuri R.R."/>
            <person name="La Ragione R."/>
            <person name="Hildebrand F."/>
            <person name="Pallen M.J."/>
        </authorList>
    </citation>
    <scope>NUCLEOTIDE SEQUENCE</scope>
    <source>
        <strain evidence="4">CHK178-757</strain>
    </source>
</reference>